<evidence type="ECO:0000256" key="1">
    <source>
        <dbReference type="ARBA" id="ARBA00000448"/>
    </source>
</evidence>
<dbReference type="SUPFAM" id="SSF74650">
    <property type="entry name" value="Galactose mutarotase-like"/>
    <property type="match status" value="1"/>
</dbReference>
<dbReference type="InterPro" id="IPR048395">
    <property type="entry name" value="Glyco_hydro_31_C"/>
</dbReference>
<sequence>MESGLGKPPSPGRRRSLMVFSLVLIATLVLGTIPLIVADIKYRAPRADHGYSVIYVEETHNTIRAQLELNGDGPALYGRDIQLLDLIVEYQTDHRLHVLIQDVEGKRYQVPESLFPRPKTSPDASKENHLLSFEYTNSPFSFQVSRSSTGEVLFNVSATDFIFESQYLRLKTALPEDPNLYGLGEHFDSFRMPNNGYRRTFWGRDGGVWYDQNLYGTHPVYFEHRISGTHGVFLLNSNGMDINLDSKDGKSSLKYNVIGGVLDFYFLEGPSPVELSRQYAQVIGRPAMVPYWTLGFHQCKSGYRDWIQVAEVIANYSDARIPLETMWTDIDHYDLRRTFTLDEQRFPITRMREIVDYLHRHQQQYVVIVDPAVAHMDSDYPTFSRGKEMDVFLKDPHSDGEYFRGVVWPGVSVFPDFLHPNATDYWAGEFKEFFDPSSGIDIDGVWIDMNEPASFCRYPCADPEEAAKRRGVPPRPPPFRNPPRTIPGFNISEEDIDNSQSADDWASDTVESSTPDDDQRPLGRRHQQRIQPVDDDRQIPMEQRDAYILARKGEDDVINPPYSIHNTAGKLSDLTVHTDVRHHNGLLQYDTHNLYGHMMGIATREAMLRRRPKMKPFVLSRSTFAGSGRHVQKWLGDNAARWSHYRSSIAGLLGFASIFQIPMVGSDVCGFNEHPSENLCARWATLGAFSPFYRNHATSRSPPQEFFLWPRVASAARWAIEVRYRLLDYIYTALQRQSEDGTPAINPLWYLYPSDKNTYGIDHQYFYGDCILVSPVTGEDATAVDIYLPDDVFYDLATFRPVRGRGAWVTLEDIDFDRIPLHVRGGCTLPLRVQSANTTAELRRKGFEIMIAPGLDGRASGMLHVDDGVTEGGGEDRMGVLFNFDGAELRLQAMAGYGVLNEGALQVQMEKAGIKIDAVTVLGADGDAGMLVPLSQGVWGKQQGGFA</sequence>
<dbReference type="InterPro" id="IPR030458">
    <property type="entry name" value="Glyco_hydro_31_AS"/>
</dbReference>
<reference evidence="22" key="1">
    <citation type="journal article" date="2021" name="Nat. Commun.">
        <title>Genetic determinants of endophytism in the Arabidopsis root mycobiome.</title>
        <authorList>
            <person name="Mesny F."/>
            <person name="Miyauchi S."/>
            <person name="Thiergart T."/>
            <person name="Pickel B."/>
            <person name="Atanasova L."/>
            <person name="Karlsson M."/>
            <person name="Huettel B."/>
            <person name="Barry K.W."/>
            <person name="Haridas S."/>
            <person name="Chen C."/>
            <person name="Bauer D."/>
            <person name="Andreopoulos W."/>
            <person name="Pangilinan J."/>
            <person name="LaButti K."/>
            <person name="Riley R."/>
            <person name="Lipzen A."/>
            <person name="Clum A."/>
            <person name="Drula E."/>
            <person name="Henrissat B."/>
            <person name="Kohler A."/>
            <person name="Grigoriev I.V."/>
            <person name="Martin F.M."/>
            <person name="Hacquard S."/>
        </authorList>
    </citation>
    <scope>NUCLEOTIDE SEQUENCE</scope>
    <source>
        <strain evidence="22">MPI-CAGE-AT-0016</strain>
    </source>
</reference>
<dbReference type="CDD" id="cd06602">
    <property type="entry name" value="GH31_MGAM_SI_GAA"/>
    <property type="match status" value="1"/>
</dbReference>
<dbReference type="EMBL" id="JAGPXD010000001">
    <property type="protein sequence ID" value="KAH7375641.1"/>
    <property type="molecule type" value="Genomic_DNA"/>
</dbReference>
<evidence type="ECO:0000256" key="10">
    <source>
        <dbReference type="ARBA" id="ARBA00022801"/>
    </source>
</evidence>
<dbReference type="InterPro" id="IPR011013">
    <property type="entry name" value="Gal_mutarotase_sf_dom"/>
</dbReference>
<comment type="function">
    <text evidence="16">Glucosidase involved in the degradation of cellulosic biomass. Has both alpha- and beta-glucosidase activity.</text>
</comment>
<dbReference type="GO" id="GO:0071555">
    <property type="term" value="P:cell wall organization"/>
    <property type="evidence" value="ECO:0007669"/>
    <property type="project" value="UniProtKB-KW"/>
</dbReference>
<evidence type="ECO:0000313" key="23">
    <source>
        <dbReference type="Proteomes" id="UP000813385"/>
    </source>
</evidence>
<dbReference type="OrthoDB" id="4821633at2759"/>
<dbReference type="EC" id="3.2.1.21" evidence="6"/>
<feature type="domain" description="Glycoside hydrolase family 31 N-terminal" evidence="20">
    <location>
        <begin position="133"/>
        <end position="240"/>
    </location>
</feature>
<evidence type="ECO:0000256" key="4">
    <source>
        <dbReference type="ARBA" id="ARBA00007806"/>
    </source>
</evidence>
<proteinExistence type="inferred from homology"/>
<dbReference type="GO" id="GO:0004558">
    <property type="term" value="F:alpha-1,4-glucosidase activity"/>
    <property type="evidence" value="ECO:0007669"/>
    <property type="project" value="UniProtKB-EC"/>
</dbReference>
<evidence type="ECO:0000256" key="13">
    <source>
        <dbReference type="ARBA" id="ARBA00023295"/>
    </source>
</evidence>
<dbReference type="AlphaFoldDB" id="A0A8K0TV86"/>
<evidence type="ECO:0000259" key="21">
    <source>
        <dbReference type="Pfam" id="PF21365"/>
    </source>
</evidence>
<feature type="region of interest" description="Disordered" evidence="18">
    <location>
        <begin position="466"/>
        <end position="536"/>
    </location>
</feature>
<evidence type="ECO:0000256" key="6">
    <source>
        <dbReference type="ARBA" id="ARBA00012744"/>
    </source>
</evidence>
<dbReference type="Pfam" id="PF13802">
    <property type="entry name" value="Gal_mutarotas_2"/>
    <property type="match status" value="1"/>
</dbReference>
<evidence type="ECO:0000256" key="7">
    <source>
        <dbReference type="ARBA" id="ARBA00014002"/>
    </source>
</evidence>
<dbReference type="EC" id="3.2.1.20" evidence="5"/>
<keyword evidence="10 17" id="KW-0378">Hydrolase</keyword>
<feature type="domain" description="Glycoside hydrolase family 31 TIM barrel" evidence="19">
    <location>
        <begin position="286"/>
        <end position="733"/>
    </location>
</feature>
<dbReference type="Gene3D" id="2.60.40.1180">
    <property type="entry name" value="Golgi alpha-mannosidase II"/>
    <property type="match status" value="2"/>
</dbReference>
<keyword evidence="12" id="KW-0119">Carbohydrate metabolism</keyword>
<dbReference type="GO" id="GO:0005576">
    <property type="term" value="C:extracellular region"/>
    <property type="evidence" value="ECO:0007669"/>
    <property type="project" value="UniProtKB-SubCell"/>
</dbReference>
<keyword evidence="8" id="KW-0964">Secreted</keyword>
<organism evidence="22 23">
    <name type="scientific">Plectosphaerella cucumerina</name>
    <dbReference type="NCBI Taxonomy" id="40658"/>
    <lineage>
        <taxon>Eukaryota</taxon>
        <taxon>Fungi</taxon>
        <taxon>Dikarya</taxon>
        <taxon>Ascomycota</taxon>
        <taxon>Pezizomycotina</taxon>
        <taxon>Sordariomycetes</taxon>
        <taxon>Hypocreomycetidae</taxon>
        <taxon>Glomerellales</taxon>
        <taxon>Plectosphaerellaceae</taxon>
        <taxon>Plectosphaerella</taxon>
    </lineage>
</organism>
<accession>A0A8K0TV86</accession>
<dbReference type="SUPFAM" id="SSF51011">
    <property type="entry name" value="Glycosyl hydrolase domain"/>
    <property type="match status" value="1"/>
</dbReference>
<keyword evidence="23" id="KW-1185">Reference proteome</keyword>
<dbReference type="GO" id="GO:0008422">
    <property type="term" value="F:beta-glucosidase activity"/>
    <property type="evidence" value="ECO:0007669"/>
    <property type="project" value="UniProtKB-EC"/>
</dbReference>
<comment type="subcellular location">
    <subcellularLocation>
        <location evidence="3">Secreted</location>
    </subcellularLocation>
</comment>
<dbReference type="SUPFAM" id="SSF51445">
    <property type="entry name" value="(Trans)glycosidases"/>
    <property type="match status" value="1"/>
</dbReference>
<evidence type="ECO:0000256" key="3">
    <source>
        <dbReference type="ARBA" id="ARBA00004613"/>
    </source>
</evidence>
<dbReference type="GO" id="GO:0000272">
    <property type="term" value="P:polysaccharide catabolic process"/>
    <property type="evidence" value="ECO:0007669"/>
    <property type="project" value="UniProtKB-KW"/>
</dbReference>
<evidence type="ECO:0000259" key="20">
    <source>
        <dbReference type="Pfam" id="PF13802"/>
    </source>
</evidence>
<comment type="caution">
    <text evidence="22">The sequence shown here is derived from an EMBL/GenBank/DDBJ whole genome shotgun (WGS) entry which is preliminary data.</text>
</comment>
<comment type="similarity">
    <text evidence="4 17">Belongs to the glycosyl hydrolase 31 family.</text>
</comment>
<comment type="catalytic activity">
    <reaction evidence="1">
        <text>Hydrolysis of terminal, non-reducing beta-D-glucosyl residues with release of beta-D-glucose.</text>
        <dbReference type="EC" id="3.2.1.21"/>
    </reaction>
</comment>
<feature type="domain" description="Glycosyl hydrolase family 31 C-terminal" evidence="21">
    <location>
        <begin position="741"/>
        <end position="826"/>
    </location>
</feature>
<name>A0A8K0TV86_9PEZI</name>
<dbReference type="GO" id="GO:0030246">
    <property type="term" value="F:carbohydrate binding"/>
    <property type="evidence" value="ECO:0007669"/>
    <property type="project" value="InterPro"/>
</dbReference>
<evidence type="ECO:0000256" key="12">
    <source>
        <dbReference type="ARBA" id="ARBA00023277"/>
    </source>
</evidence>
<evidence type="ECO:0000256" key="17">
    <source>
        <dbReference type="RuleBase" id="RU361185"/>
    </source>
</evidence>
<dbReference type="Proteomes" id="UP000813385">
    <property type="component" value="Unassembled WGS sequence"/>
</dbReference>
<evidence type="ECO:0000256" key="15">
    <source>
        <dbReference type="ARBA" id="ARBA00023326"/>
    </source>
</evidence>
<dbReference type="InterPro" id="IPR017853">
    <property type="entry name" value="GH"/>
</dbReference>
<dbReference type="PANTHER" id="PTHR22762">
    <property type="entry name" value="ALPHA-GLUCOSIDASE"/>
    <property type="match status" value="1"/>
</dbReference>
<comment type="catalytic activity">
    <reaction evidence="2">
        <text>Hydrolysis of terminal, non-reducing (1-&gt;4)-linked alpha-D-glucose residues with release of alpha-D-glucose.</text>
        <dbReference type="EC" id="3.2.1.20"/>
    </reaction>
</comment>
<feature type="compositionally biased region" description="Pro residues" evidence="18">
    <location>
        <begin position="473"/>
        <end position="485"/>
    </location>
</feature>
<evidence type="ECO:0000256" key="9">
    <source>
        <dbReference type="ARBA" id="ARBA00022729"/>
    </source>
</evidence>
<protein>
    <recommendedName>
        <fullName evidence="7">Probable alpha/beta-glucosidase agdC</fullName>
        <ecNumber evidence="5">3.2.1.20</ecNumber>
        <ecNumber evidence="6">3.2.1.21</ecNumber>
    </recommendedName>
</protein>
<dbReference type="InterPro" id="IPR025887">
    <property type="entry name" value="Glyco_hydro_31_N_dom"/>
</dbReference>
<dbReference type="PROSITE" id="PS00129">
    <property type="entry name" value="GLYCOSYL_HYDROL_F31_1"/>
    <property type="match status" value="1"/>
</dbReference>
<keyword evidence="9" id="KW-0732">Signal</keyword>
<keyword evidence="11" id="KW-0325">Glycoprotein</keyword>
<keyword evidence="15" id="KW-0624">Polysaccharide degradation</keyword>
<keyword evidence="14" id="KW-0961">Cell wall biogenesis/degradation</keyword>
<dbReference type="CDD" id="cd14752">
    <property type="entry name" value="GH31_N"/>
    <property type="match status" value="1"/>
</dbReference>
<evidence type="ECO:0000256" key="16">
    <source>
        <dbReference type="ARBA" id="ARBA00025512"/>
    </source>
</evidence>
<dbReference type="Gene3D" id="3.20.20.80">
    <property type="entry name" value="Glycosidases"/>
    <property type="match status" value="2"/>
</dbReference>
<evidence type="ECO:0000256" key="18">
    <source>
        <dbReference type="SAM" id="MobiDB-lite"/>
    </source>
</evidence>
<keyword evidence="13 17" id="KW-0326">Glycosidase</keyword>
<evidence type="ECO:0000256" key="8">
    <source>
        <dbReference type="ARBA" id="ARBA00022525"/>
    </source>
</evidence>
<evidence type="ECO:0000259" key="19">
    <source>
        <dbReference type="Pfam" id="PF01055"/>
    </source>
</evidence>
<evidence type="ECO:0000256" key="11">
    <source>
        <dbReference type="ARBA" id="ARBA00023180"/>
    </source>
</evidence>
<evidence type="ECO:0000256" key="5">
    <source>
        <dbReference type="ARBA" id="ARBA00012741"/>
    </source>
</evidence>
<evidence type="ECO:0000256" key="2">
    <source>
        <dbReference type="ARBA" id="ARBA00001657"/>
    </source>
</evidence>
<evidence type="ECO:0000313" key="22">
    <source>
        <dbReference type="EMBL" id="KAH7375641.1"/>
    </source>
</evidence>
<gene>
    <name evidence="22" type="ORF">B0T11DRAFT_11251</name>
</gene>
<dbReference type="Gene3D" id="2.60.40.1760">
    <property type="entry name" value="glycosyl hydrolase (family 31)"/>
    <property type="match status" value="1"/>
</dbReference>
<dbReference type="InterPro" id="IPR013780">
    <property type="entry name" value="Glyco_hydro_b"/>
</dbReference>
<evidence type="ECO:0000256" key="14">
    <source>
        <dbReference type="ARBA" id="ARBA00023316"/>
    </source>
</evidence>
<dbReference type="PANTHER" id="PTHR22762:SF67">
    <property type="entry name" value="ALPHA_BETA-GLUCOSIDASE AGDC-RELATED"/>
    <property type="match status" value="1"/>
</dbReference>
<dbReference type="InterPro" id="IPR000322">
    <property type="entry name" value="Glyco_hydro_31_TIM"/>
</dbReference>
<dbReference type="Pfam" id="PF21365">
    <property type="entry name" value="Glyco_hydro_31_3rd"/>
    <property type="match status" value="1"/>
</dbReference>
<dbReference type="Pfam" id="PF01055">
    <property type="entry name" value="Glyco_hydro_31_2nd"/>
    <property type="match status" value="1"/>
</dbReference>